<dbReference type="EMBL" id="CAUJNA010003288">
    <property type="protein sequence ID" value="CAJ1398057.1"/>
    <property type="molecule type" value="Genomic_DNA"/>
</dbReference>
<dbReference type="Gene3D" id="2.40.10.120">
    <property type="match status" value="1"/>
</dbReference>
<accession>A0AA36J1U2</accession>
<keyword evidence="2" id="KW-0645">Protease</keyword>
<organism evidence="6 7">
    <name type="scientific">Effrenium voratum</name>
    <dbReference type="NCBI Taxonomy" id="2562239"/>
    <lineage>
        <taxon>Eukaryota</taxon>
        <taxon>Sar</taxon>
        <taxon>Alveolata</taxon>
        <taxon>Dinophyceae</taxon>
        <taxon>Suessiales</taxon>
        <taxon>Symbiodiniaceae</taxon>
        <taxon>Effrenium</taxon>
    </lineage>
</organism>
<dbReference type="SUPFAM" id="SSF50156">
    <property type="entry name" value="PDZ domain-like"/>
    <property type="match status" value="1"/>
</dbReference>
<dbReference type="Proteomes" id="UP001178507">
    <property type="component" value="Unassembled WGS sequence"/>
</dbReference>
<dbReference type="InterPro" id="IPR041517">
    <property type="entry name" value="DEGP_PDZ"/>
</dbReference>
<dbReference type="PRINTS" id="PR00834">
    <property type="entry name" value="PROTEASES2C"/>
</dbReference>
<dbReference type="Pfam" id="PF13365">
    <property type="entry name" value="Trypsin_2"/>
    <property type="match status" value="1"/>
</dbReference>
<evidence type="ECO:0000256" key="1">
    <source>
        <dbReference type="ARBA" id="ARBA00010541"/>
    </source>
</evidence>
<comment type="caution">
    <text evidence="6">The sequence shown here is derived from an EMBL/GenBank/DDBJ whole genome shotgun (WGS) entry which is preliminary data.</text>
</comment>
<dbReference type="GO" id="GO:0006508">
    <property type="term" value="P:proteolysis"/>
    <property type="evidence" value="ECO:0007669"/>
    <property type="project" value="UniProtKB-KW"/>
</dbReference>
<dbReference type="InterPro" id="IPR046449">
    <property type="entry name" value="DEGP_PDZ_sf"/>
</dbReference>
<dbReference type="Gene3D" id="2.30.42.10">
    <property type="match status" value="1"/>
</dbReference>
<evidence type="ECO:0000256" key="4">
    <source>
        <dbReference type="ARBA" id="ARBA00022825"/>
    </source>
</evidence>
<keyword evidence="4" id="KW-0720">Serine protease</keyword>
<dbReference type="GO" id="GO:0004252">
    <property type="term" value="F:serine-type endopeptidase activity"/>
    <property type="evidence" value="ECO:0007669"/>
    <property type="project" value="InterPro"/>
</dbReference>
<dbReference type="Gene3D" id="3.20.190.20">
    <property type="match status" value="1"/>
</dbReference>
<comment type="similarity">
    <text evidence="1">Belongs to the peptidase S1C family.</text>
</comment>
<sequence>MARLAPVCRGSFLAQPFRQAQVFTPQLRRSCDLVKPANWRVKRSRRPSRFRLALAASALASQVDFFGRRMHREEGDDDNHFERQKHFVVKVFCMFSSQDPSNPWTNKQQEDRSGSGCVMMVEGQRCILTNAHVVADASYVEVRKAGNAKKFCAKRLKIAHECDLALLRVEDEDFWSDVSFLKLGSMPSLQDEVSVVGYPLGGDGVSVTEGVVSRIEIQTYAHSGVDLLAVQIDAAVNSGNSGGPVLDEESLLIGVAFQLQQESQNIGYIIPVPVIEHFLNDTDPKDPSRCQGFCSLGIFYQALENDQLRHFLGLGHRTGVYVRGMLPLSPAKDLVLTGDVILELEGHIVSNDGTFYVGFQERLSFVYLIQLKFPGQKVSVKVLREGEEICLEVPAQPTAPLVPVSVQDTMQPWFLYSGMLFLPLTVSYLQEWGSKWQQDAPVDLLMMQREGMKKDPEEQIVILSKCFPSKRTAGYSLLNERRVVSVCGQPVVNLRQMYSLIQQLQSKKDFIQLSLYCSGSELIAAVDTSMAKDVNEDIMRVYRIPAAASPDLLDQAGPDDLT</sequence>
<keyword evidence="7" id="KW-1185">Reference proteome</keyword>
<evidence type="ECO:0000313" key="7">
    <source>
        <dbReference type="Proteomes" id="UP001178507"/>
    </source>
</evidence>
<gene>
    <name evidence="6" type="ORF">EVOR1521_LOCUS21941</name>
</gene>
<feature type="domain" description="Protease Do-like PDZ" evidence="5">
    <location>
        <begin position="402"/>
        <end position="551"/>
    </location>
</feature>
<dbReference type="InterPro" id="IPR036034">
    <property type="entry name" value="PDZ_sf"/>
</dbReference>
<evidence type="ECO:0000256" key="2">
    <source>
        <dbReference type="ARBA" id="ARBA00022670"/>
    </source>
</evidence>
<evidence type="ECO:0000313" key="6">
    <source>
        <dbReference type="EMBL" id="CAJ1398057.1"/>
    </source>
</evidence>
<dbReference type="InterPro" id="IPR001940">
    <property type="entry name" value="Peptidase_S1C"/>
</dbReference>
<dbReference type="PANTHER" id="PTHR45980">
    <property type="match status" value="1"/>
</dbReference>
<dbReference type="AlphaFoldDB" id="A0AA36J1U2"/>
<dbReference type="InterPro" id="IPR009003">
    <property type="entry name" value="Peptidase_S1_PA"/>
</dbReference>
<evidence type="ECO:0000259" key="5">
    <source>
        <dbReference type="Pfam" id="PF17815"/>
    </source>
</evidence>
<dbReference type="SUPFAM" id="SSF50494">
    <property type="entry name" value="Trypsin-like serine proteases"/>
    <property type="match status" value="1"/>
</dbReference>
<keyword evidence="3" id="KW-0378">Hydrolase</keyword>
<dbReference type="Pfam" id="PF17815">
    <property type="entry name" value="PDZ_3"/>
    <property type="match status" value="1"/>
</dbReference>
<proteinExistence type="inferred from homology"/>
<protein>
    <recommendedName>
        <fullName evidence="5">Protease Do-like PDZ domain-containing protein</fullName>
    </recommendedName>
</protein>
<dbReference type="PANTHER" id="PTHR45980:SF9">
    <property type="entry name" value="PROTEASE DO-LIKE 10, MITOCHONDRIAL-RELATED"/>
    <property type="match status" value="1"/>
</dbReference>
<name>A0AA36J1U2_9DINO</name>
<reference evidence="6" key="1">
    <citation type="submission" date="2023-08" db="EMBL/GenBank/DDBJ databases">
        <authorList>
            <person name="Chen Y."/>
            <person name="Shah S."/>
            <person name="Dougan E. K."/>
            <person name="Thang M."/>
            <person name="Chan C."/>
        </authorList>
    </citation>
    <scope>NUCLEOTIDE SEQUENCE</scope>
</reference>
<evidence type="ECO:0000256" key="3">
    <source>
        <dbReference type="ARBA" id="ARBA00022801"/>
    </source>
</evidence>